<dbReference type="Pfam" id="PF02896">
    <property type="entry name" value="PEP-utilizers_C"/>
    <property type="match status" value="1"/>
</dbReference>
<dbReference type="EC" id="2.7.3.9" evidence="5 16"/>
<dbReference type="GO" id="GO:0005737">
    <property type="term" value="C:cytoplasm"/>
    <property type="evidence" value="ECO:0007669"/>
    <property type="project" value="UniProtKB-SubCell"/>
</dbReference>
<dbReference type="EMBL" id="CP021422">
    <property type="protein sequence ID" value="ASB39569.1"/>
    <property type="molecule type" value="Genomic_DNA"/>
</dbReference>
<dbReference type="PANTHER" id="PTHR46244">
    <property type="entry name" value="PHOSPHOENOLPYRUVATE-PROTEIN PHOSPHOTRANSFERASE"/>
    <property type="match status" value="1"/>
</dbReference>
<feature type="binding site" evidence="18">
    <location>
        <begin position="451"/>
        <end position="452"/>
    </location>
    <ligand>
        <name>phosphoenolpyruvate</name>
        <dbReference type="ChEBI" id="CHEBI:58702"/>
    </ligand>
</feature>
<evidence type="ECO:0000256" key="8">
    <source>
        <dbReference type="ARBA" id="ARBA00022490"/>
    </source>
</evidence>
<evidence type="ECO:0000259" key="22">
    <source>
        <dbReference type="Pfam" id="PF05524"/>
    </source>
</evidence>
<gene>
    <name evidence="24" type="primary">ptsP</name>
    <name evidence="23" type="ORF">ADH66_02180</name>
    <name evidence="24" type="ORF">I5Q82_12220</name>
</gene>
<dbReference type="KEGG" id="amur:ADH66_02180"/>
<accession>A0A1Z2XMA0</accession>
<feature type="binding site" evidence="18">
    <location>
        <position position="462"/>
    </location>
    <ligand>
        <name>phosphoenolpyruvate</name>
        <dbReference type="ChEBI" id="CHEBI:58702"/>
    </ligand>
</feature>
<dbReference type="SUPFAM" id="SSF52009">
    <property type="entry name" value="Phosphohistidine domain"/>
    <property type="match status" value="1"/>
</dbReference>
<evidence type="ECO:0000256" key="18">
    <source>
        <dbReference type="PIRSR" id="PIRSR000732-2"/>
    </source>
</evidence>
<feature type="active site" description="Tele-phosphohistidine intermediate" evidence="17">
    <location>
        <position position="186"/>
    </location>
</feature>
<keyword evidence="8 16" id="KW-0963">Cytoplasm</keyword>
<reference evidence="24 26" key="3">
    <citation type="submission" date="2020-11" db="EMBL/GenBank/DDBJ databases">
        <title>Closed and high quality bacterial genomes of the OMM12 community.</title>
        <authorList>
            <person name="Marbouty M."/>
            <person name="Lamy-Besnier Q."/>
            <person name="Debarbieux L."/>
            <person name="Koszul R."/>
        </authorList>
    </citation>
    <scope>NUCLEOTIDE SEQUENCE [LARGE SCALE GENOMIC DNA]</scope>
    <source>
        <strain evidence="24 26">KB18</strain>
    </source>
</reference>
<keyword evidence="10 16" id="KW-0808">Transferase</keyword>
<reference evidence="25" key="2">
    <citation type="submission" date="2017-05" db="EMBL/GenBank/DDBJ databases">
        <title>Improved OligoMM genomes.</title>
        <authorList>
            <person name="Garzetti D."/>
        </authorList>
    </citation>
    <scope>NUCLEOTIDE SEQUENCE [LARGE SCALE GENOMIC DNA]</scope>
    <source>
        <strain evidence="25">KB18</strain>
    </source>
</reference>
<dbReference type="NCBIfam" id="TIGR01417">
    <property type="entry name" value="PTS_I_fam"/>
    <property type="match status" value="1"/>
</dbReference>
<evidence type="ECO:0000256" key="9">
    <source>
        <dbReference type="ARBA" id="ARBA00022597"/>
    </source>
</evidence>
<dbReference type="SUPFAM" id="SSF47831">
    <property type="entry name" value="Enzyme I of the PEP:sugar phosphotransferase system HPr-binding (sub)domain"/>
    <property type="match status" value="1"/>
</dbReference>
<evidence type="ECO:0000256" key="7">
    <source>
        <dbReference type="ARBA" id="ARBA00022448"/>
    </source>
</evidence>
<dbReference type="GO" id="GO:0016301">
    <property type="term" value="F:kinase activity"/>
    <property type="evidence" value="ECO:0007669"/>
    <property type="project" value="UniProtKB-KW"/>
</dbReference>
<feature type="binding site" evidence="18">
    <location>
        <position position="293"/>
    </location>
    <ligand>
        <name>phosphoenolpyruvate</name>
        <dbReference type="ChEBI" id="CHEBI:58702"/>
    </ligand>
</feature>
<evidence type="ECO:0000256" key="14">
    <source>
        <dbReference type="ARBA" id="ARBA00022842"/>
    </source>
</evidence>
<dbReference type="Gene3D" id="3.50.30.10">
    <property type="entry name" value="Phosphohistidine domain"/>
    <property type="match status" value="1"/>
</dbReference>
<evidence type="ECO:0000313" key="24">
    <source>
        <dbReference type="EMBL" id="QQR28860.1"/>
    </source>
</evidence>
<comment type="cofactor">
    <cofactor evidence="2 16 19">
        <name>Mg(2+)</name>
        <dbReference type="ChEBI" id="CHEBI:18420"/>
    </cofactor>
</comment>
<keyword evidence="11 16" id="KW-0598">Phosphotransferase system</keyword>
<evidence type="ECO:0000256" key="13">
    <source>
        <dbReference type="ARBA" id="ARBA00022777"/>
    </source>
</evidence>
<evidence type="ECO:0000259" key="21">
    <source>
        <dbReference type="Pfam" id="PF02896"/>
    </source>
</evidence>
<keyword evidence="7 16" id="KW-0813">Transport</keyword>
<keyword evidence="12 16" id="KW-0479">Metal-binding</keyword>
<evidence type="ECO:0000256" key="12">
    <source>
        <dbReference type="ARBA" id="ARBA00022723"/>
    </source>
</evidence>
<dbReference type="InterPro" id="IPR008731">
    <property type="entry name" value="PTS_EIN"/>
</dbReference>
<feature type="domain" description="PEP-utilising enzyme C-terminal" evidence="21">
    <location>
        <begin position="251"/>
        <end position="534"/>
    </location>
</feature>
<keyword evidence="13 16" id="KW-0418">Kinase</keyword>
<feature type="binding site" evidence="18">
    <location>
        <position position="329"/>
    </location>
    <ligand>
        <name>phosphoenolpyruvate</name>
        <dbReference type="ChEBI" id="CHEBI:58702"/>
    </ligand>
</feature>
<dbReference type="Pfam" id="PF05524">
    <property type="entry name" value="PEP-utilisers_N"/>
    <property type="match status" value="1"/>
</dbReference>
<dbReference type="InterPro" id="IPR015813">
    <property type="entry name" value="Pyrv/PenolPyrv_kinase-like_dom"/>
</dbReference>
<evidence type="ECO:0000256" key="19">
    <source>
        <dbReference type="PIRSR" id="PIRSR000732-3"/>
    </source>
</evidence>
<evidence type="ECO:0000256" key="1">
    <source>
        <dbReference type="ARBA" id="ARBA00000683"/>
    </source>
</evidence>
<proteinExistence type="inferred from homology"/>
<feature type="domain" description="PEP-utilising enzyme mobile" evidence="20">
    <location>
        <begin position="150"/>
        <end position="222"/>
    </location>
</feature>
<dbReference type="SUPFAM" id="SSF51621">
    <property type="entry name" value="Phosphoenolpyruvate/pyruvate domain"/>
    <property type="match status" value="1"/>
</dbReference>
<feature type="domain" description="Phosphotransferase system enzyme I N-terminal" evidence="22">
    <location>
        <begin position="3"/>
        <end position="123"/>
    </location>
</feature>
<comment type="catalytic activity">
    <reaction evidence="1 16">
        <text>L-histidyl-[protein] + phosphoenolpyruvate = N(pros)-phospho-L-histidyl-[protein] + pyruvate</text>
        <dbReference type="Rhea" id="RHEA:23880"/>
        <dbReference type="Rhea" id="RHEA-COMP:9745"/>
        <dbReference type="Rhea" id="RHEA-COMP:9746"/>
        <dbReference type="ChEBI" id="CHEBI:15361"/>
        <dbReference type="ChEBI" id="CHEBI:29979"/>
        <dbReference type="ChEBI" id="CHEBI:58702"/>
        <dbReference type="ChEBI" id="CHEBI:64837"/>
        <dbReference type="EC" id="2.7.3.9"/>
    </reaction>
</comment>
<dbReference type="InterPro" id="IPR040442">
    <property type="entry name" value="Pyrv_kinase-like_dom_sf"/>
</dbReference>
<dbReference type="InterPro" id="IPR000121">
    <property type="entry name" value="PEP_util_C"/>
</dbReference>
<feature type="binding site" evidence="19">
    <location>
        <position position="428"/>
    </location>
    <ligand>
        <name>Mg(2+)</name>
        <dbReference type="ChEBI" id="CHEBI:18420"/>
    </ligand>
</feature>
<dbReference type="EMBL" id="CP065321">
    <property type="protein sequence ID" value="QQR28860.1"/>
    <property type="molecule type" value="Genomic_DNA"/>
</dbReference>
<keyword evidence="9 16" id="KW-0762">Sugar transport</keyword>
<dbReference type="PRINTS" id="PR01736">
    <property type="entry name" value="PHPHTRNFRASE"/>
</dbReference>
<dbReference type="InterPro" id="IPR036637">
    <property type="entry name" value="Phosphohistidine_dom_sf"/>
</dbReference>
<dbReference type="Proteomes" id="UP000196710">
    <property type="component" value="Chromosome"/>
</dbReference>
<organism evidence="24 26">
    <name type="scientific">Acutalibacter muris</name>
    <dbReference type="NCBI Taxonomy" id="1796620"/>
    <lineage>
        <taxon>Bacteria</taxon>
        <taxon>Bacillati</taxon>
        <taxon>Bacillota</taxon>
        <taxon>Clostridia</taxon>
        <taxon>Eubacteriales</taxon>
        <taxon>Acutalibacteraceae</taxon>
        <taxon>Acutalibacter</taxon>
    </lineage>
</organism>
<dbReference type="Pfam" id="PF00391">
    <property type="entry name" value="PEP-utilizers"/>
    <property type="match status" value="1"/>
</dbReference>
<dbReference type="InterPro" id="IPR006318">
    <property type="entry name" value="PTS_EI-like"/>
</dbReference>
<dbReference type="GO" id="GO:0046872">
    <property type="term" value="F:metal ion binding"/>
    <property type="evidence" value="ECO:0007669"/>
    <property type="project" value="UniProtKB-KW"/>
</dbReference>
<evidence type="ECO:0000256" key="15">
    <source>
        <dbReference type="ARBA" id="ARBA00033235"/>
    </source>
</evidence>
<name>A0A1Z2XMA0_9FIRM</name>
<evidence type="ECO:0000313" key="23">
    <source>
        <dbReference type="EMBL" id="ASB39569.1"/>
    </source>
</evidence>
<protein>
    <recommendedName>
        <fullName evidence="6 16">Phosphoenolpyruvate-protein phosphotransferase</fullName>
        <ecNumber evidence="5 16">2.7.3.9</ecNumber>
    </recommendedName>
    <alternativeName>
        <fullName evidence="15 16">Phosphotransferase system, enzyme I</fullName>
    </alternativeName>
</protein>
<keyword evidence="25" id="KW-1185">Reference proteome</keyword>
<dbReference type="InterPro" id="IPR050499">
    <property type="entry name" value="PEP-utilizing_PTS_enzyme"/>
</dbReference>
<comment type="function">
    <text evidence="16">General (non sugar-specific) component of the phosphoenolpyruvate-dependent sugar phosphotransferase system (sugar PTS). This major carbohydrate active-transport system catalyzes the phosphorylation of incoming sugar substrates concomitantly with their translocation across the cell membrane. Enzyme I transfers the phosphoryl group from phosphoenolpyruvate (PEP) to the phosphoryl carrier protein (HPr).</text>
</comment>
<feature type="active site" description="Proton donor" evidence="17">
    <location>
        <position position="499"/>
    </location>
</feature>
<evidence type="ECO:0000313" key="26">
    <source>
        <dbReference type="Proteomes" id="UP000596035"/>
    </source>
</evidence>
<comment type="subcellular location">
    <subcellularLocation>
        <location evidence="3 16">Cytoplasm</location>
    </subcellularLocation>
</comment>
<evidence type="ECO:0000256" key="10">
    <source>
        <dbReference type="ARBA" id="ARBA00022679"/>
    </source>
</evidence>
<evidence type="ECO:0000256" key="2">
    <source>
        <dbReference type="ARBA" id="ARBA00001946"/>
    </source>
</evidence>
<dbReference type="InterPro" id="IPR024692">
    <property type="entry name" value="PTS_EI"/>
</dbReference>
<reference evidence="23" key="1">
    <citation type="journal article" date="2017" name="Genome Announc.">
        <title>High-Quality Whole-Genome Sequences of the Oligo-Mouse-Microbiota Bacterial Community.</title>
        <authorList>
            <person name="Garzetti D."/>
            <person name="Brugiroux S."/>
            <person name="Bunk B."/>
            <person name="Pukall R."/>
            <person name="McCoy K.D."/>
            <person name="Macpherson A.J."/>
            <person name="Stecher B."/>
        </authorList>
    </citation>
    <scope>NUCLEOTIDE SEQUENCE</scope>
    <source>
        <strain evidence="23">KB18</strain>
    </source>
</reference>
<dbReference type="InterPro" id="IPR036618">
    <property type="entry name" value="PtsI_HPr-bd_sf"/>
</dbReference>
<keyword evidence="14 16" id="KW-0460">Magnesium</keyword>
<evidence type="ECO:0000256" key="17">
    <source>
        <dbReference type="PIRSR" id="PIRSR000732-1"/>
    </source>
</evidence>
<evidence type="ECO:0000256" key="3">
    <source>
        <dbReference type="ARBA" id="ARBA00004496"/>
    </source>
</evidence>
<dbReference type="Gene3D" id="1.10.274.10">
    <property type="entry name" value="PtsI, HPr-binding domain"/>
    <property type="match status" value="1"/>
</dbReference>
<evidence type="ECO:0000256" key="6">
    <source>
        <dbReference type="ARBA" id="ARBA00016544"/>
    </source>
</evidence>
<sequence>MLQGIAVSNGIGLGTVLLLQEHSLVFDEDRRIDPGPEISRYNKAVKAFCDNTASRMRHLQLSTSLEDSRILETHINIANDPEVKDQICSLIESGCSAEMALNQVSEQYIAAFMDSHDELTRLRAEDIRDVRNALLHLLLGVEDTVIKNAPRGSILVAEELSPSAMADLDAGRISGLVLEKGGPASHTSILARTMGLPAVCGIKDATKKLSSGDFIIVDGARGEVISSPGERVIEEYRSRRKAQQEERRCMERFRDRSTLSADGREYRLYCNISMPSASAAVIEAGGEGVGLFRTEYLFMNRSVPPTEEEQAEAYRQALKGAGGRQVVIRTLDIGGDKNVPCLSTQKEENPFLGLRGVRWCLQNEEVFLTQLRALLRAGAGENLSILFPMVSTLSELRSCRSLLQKAREQLINEGRPCSESVPAGVMIETPSAALIADHLSREAAFLSIGTNDLTGYIMACDRGNPAVGGLYDPLHPAVLRVLRHIIRCGSTSGTPVSVCGETAADPRLVPLYMSYGVTGFSVSAVAVPRVRKTVSLWSKVEADSLADSVGRLNTAAEVRELLDSAQRT</sequence>
<evidence type="ECO:0000256" key="16">
    <source>
        <dbReference type="PIRNR" id="PIRNR000732"/>
    </source>
</evidence>
<feature type="binding site" evidence="19">
    <location>
        <position position="452"/>
    </location>
    <ligand>
        <name>Mg(2+)</name>
        <dbReference type="ChEBI" id="CHEBI:18420"/>
    </ligand>
</feature>
<evidence type="ECO:0000256" key="11">
    <source>
        <dbReference type="ARBA" id="ARBA00022683"/>
    </source>
</evidence>
<dbReference type="AlphaFoldDB" id="A0A1Z2XMA0"/>
<evidence type="ECO:0000313" key="25">
    <source>
        <dbReference type="Proteomes" id="UP000196710"/>
    </source>
</evidence>
<dbReference type="InterPro" id="IPR008279">
    <property type="entry name" value="PEP-util_enz_mobile_dom"/>
</dbReference>
<dbReference type="RefSeq" id="WP_066536259.1">
    <property type="nucleotide sequence ID" value="NZ_CP021422.1"/>
</dbReference>
<dbReference type="GO" id="GO:0009401">
    <property type="term" value="P:phosphoenolpyruvate-dependent sugar phosphotransferase system"/>
    <property type="evidence" value="ECO:0007669"/>
    <property type="project" value="UniProtKB-KW"/>
</dbReference>
<dbReference type="PIRSF" id="PIRSF000732">
    <property type="entry name" value="PTS_enzyme_I"/>
    <property type="match status" value="1"/>
</dbReference>
<dbReference type="Proteomes" id="UP000596035">
    <property type="component" value="Chromosome"/>
</dbReference>
<evidence type="ECO:0000259" key="20">
    <source>
        <dbReference type="Pfam" id="PF00391"/>
    </source>
</evidence>
<dbReference type="GO" id="GO:0008965">
    <property type="term" value="F:phosphoenolpyruvate-protein phosphotransferase activity"/>
    <property type="evidence" value="ECO:0007669"/>
    <property type="project" value="UniProtKB-EC"/>
</dbReference>
<comment type="similarity">
    <text evidence="4 16">Belongs to the PEP-utilizing enzyme family.</text>
</comment>
<evidence type="ECO:0000256" key="5">
    <source>
        <dbReference type="ARBA" id="ARBA00012232"/>
    </source>
</evidence>
<dbReference type="Gene3D" id="3.20.20.60">
    <property type="entry name" value="Phosphoenolpyruvate-binding domains"/>
    <property type="match status" value="1"/>
</dbReference>
<dbReference type="PANTHER" id="PTHR46244:SF6">
    <property type="entry name" value="PHOSPHOENOLPYRUVATE-PROTEIN PHOSPHOTRANSFERASE"/>
    <property type="match status" value="1"/>
</dbReference>
<evidence type="ECO:0000256" key="4">
    <source>
        <dbReference type="ARBA" id="ARBA00007837"/>
    </source>
</evidence>